<gene>
    <name evidence="2" type="ORF">D1O30_01445</name>
</gene>
<reference evidence="2 3" key="1">
    <citation type="submission" date="2018-08" db="EMBL/GenBank/DDBJ databases">
        <title>Genome sequence of Methylocystis hirsuta CSC1, a methanotroph able to accumulate PHAs.</title>
        <authorList>
            <person name="Bordel S."/>
            <person name="Rodriguez E."/>
            <person name="Gancedo J."/>
            <person name="Munoz R."/>
        </authorList>
    </citation>
    <scope>NUCLEOTIDE SEQUENCE [LARGE SCALE GENOMIC DNA]</scope>
    <source>
        <strain evidence="2 3">CSC1</strain>
    </source>
</reference>
<evidence type="ECO:0008006" key="4">
    <source>
        <dbReference type="Google" id="ProtNLM"/>
    </source>
</evidence>
<comment type="caution">
    <text evidence="2">The sequence shown here is derived from an EMBL/GenBank/DDBJ whole genome shotgun (WGS) entry which is preliminary data.</text>
</comment>
<accession>A0A3M9XJY2</accession>
<proteinExistence type="predicted"/>
<evidence type="ECO:0000256" key="1">
    <source>
        <dbReference type="SAM" id="SignalP"/>
    </source>
</evidence>
<dbReference type="EMBL" id="QWDD01000001">
    <property type="protein sequence ID" value="RNJ48489.1"/>
    <property type="molecule type" value="Genomic_DNA"/>
</dbReference>
<sequence>MKRMLTVVALAAFLAPASIASAVAQDNYGAAGARHSRYPSDPAIEDQNPAQWSAATPRRKTYAWPDQRYYGVHGMMYD</sequence>
<keyword evidence="3" id="KW-1185">Reference proteome</keyword>
<organism evidence="2 3">
    <name type="scientific">Methylocystis hirsuta</name>
    <dbReference type="NCBI Taxonomy" id="369798"/>
    <lineage>
        <taxon>Bacteria</taxon>
        <taxon>Pseudomonadati</taxon>
        <taxon>Pseudomonadota</taxon>
        <taxon>Alphaproteobacteria</taxon>
        <taxon>Hyphomicrobiales</taxon>
        <taxon>Methylocystaceae</taxon>
        <taxon>Methylocystis</taxon>
    </lineage>
</organism>
<dbReference type="OrthoDB" id="9898621at2"/>
<evidence type="ECO:0000313" key="3">
    <source>
        <dbReference type="Proteomes" id="UP000268623"/>
    </source>
</evidence>
<dbReference type="Proteomes" id="UP000268623">
    <property type="component" value="Unassembled WGS sequence"/>
</dbReference>
<feature type="signal peptide" evidence="1">
    <location>
        <begin position="1"/>
        <end position="24"/>
    </location>
</feature>
<dbReference type="AlphaFoldDB" id="A0A3M9XJY2"/>
<keyword evidence="1" id="KW-0732">Signal</keyword>
<evidence type="ECO:0000313" key="2">
    <source>
        <dbReference type="EMBL" id="RNJ48489.1"/>
    </source>
</evidence>
<feature type="chain" id="PRO_5018091769" description="BA14K family protein" evidence="1">
    <location>
        <begin position="25"/>
        <end position="78"/>
    </location>
</feature>
<name>A0A3M9XJY2_9HYPH</name>
<dbReference type="RefSeq" id="WP_123174492.1">
    <property type="nucleotide sequence ID" value="NZ_QWDD01000001.1"/>
</dbReference>
<protein>
    <recommendedName>
        <fullName evidence="4">BA14K family protein</fullName>
    </recommendedName>
</protein>